<evidence type="ECO:0000259" key="4">
    <source>
        <dbReference type="Pfam" id="PF25954"/>
    </source>
</evidence>
<evidence type="ECO:0000256" key="1">
    <source>
        <dbReference type="ARBA" id="ARBA00009477"/>
    </source>
</evidence>
<reference evidence="8" key="1">
    <citation type="journal article" date="2019" name="Int. J. Syst. Evol. Microbiol.">
        <title>The Global Catalogue of Microorganisms (GCM) 10K type strain sequencing project: providing services to taxonomists for standard genome sequencing and annotation.</title>
        <authorList>
            <consortium name="The Broad Institute Genomics Platform"/>
            <consortium name="The Broad Institute Genome Sequencing Center for Infectious Disease"/>
            <person name="Wu L."/>
            <person name="Ma J."/>
        </authorList>
    </citation>
    <scope>NUCLEOTIDE SEQUENCE [LARGE SCALE GENOMIC DNA]</scope>
    <source>
        <strain evidence="8">JCM 17064</strain>
    </source>
</reference>
<sequence length="395" mass="42887">MKSKIHEYPIKNIYSMSKKTLILSLLAVILYACGNKENAQNVDELIAAKNVTALQAKKTALQGEIAKIEEALATLDVKKEEALVAVQTVKDTVFTHYLDIQGSVDTKENIIIQPEYSGTLTSLTVKAGQKVAKGQILGRVDDAGMSQQLASAENQYALAKTTFERQKNLWDKKIGSEIQYLQAQTQMVSAQKAVAQIKAQLAKTVIRAPFTGTIDEVFVEKGEVVAPSQQGLMRIVNLSNMYVSTSVPETYIGKLKIGTEVDVFLSSLGKTYKGKVRQVGNFINPNNRSFGIEVSVPNPENLLRPNQVAKLKIIDYVSKEATVVPTGIIQEDGDGAKFIYTVENSNGKTGTAKKVIVTTGKSSDNVTEILSGLAPNAIIVTDGINNISDGMKLNF</sequence>
<dbReference type="InterPro" id="IPR058647">
    <property type="entry name" value="BSH_CzcB-like"/>
</dbReference>
<dbReference type="PROSITE" id="PS51257">
    <property type="entry name" value="PROKAR_LIPOPROTEIN"/>
    <property type="match status" value="1"/>
</dbReference>
<feature type="coiled-coil region" evidence="2">
    <location>
        <begin position="51"/>
        <end position="78"/>
    </location>
</feature>
<organism evidence="7 8">
    <name type="scientific">Flavobacterium cheonhonense</name>
    <dbReference type="NCBI Taxonomy" id="706185"/>
    <lineage>
        <taxon>Bacteria</taxon>
        <taxon>Pseudomonadati</taxon>
        <taxon>Bacteroidota</taxon>
        <taxon>Flavobacteriia</taxon>
        <taxon>Flavobacteriales</taxon>
        <taxon>Flavobacteriaceae</taxon>
        <taxon>Flavobacterium</taxon>
    </lineage>
</organism>
<dbReference type="Gene3D" id="2.40.50.100">
    <property type="match status" value="1"/>
</dbReference>
<dbReference type="Gene3D" id="1.10.287.470">
    <property type="entry name" value="Helix hairpin bin"/>
    <property type="match status" value="1"/>
</dbReference>
<dbReference type="EMBL" id="BAABCR010000015">
    <property type="protein sequence ID" value="GAA4032395.1"/>
    <property type="molecule type" value="Genomic_DNA"/>
</dbReference>
<evidence type="ECO:0000259" key="3">
    <source>
        <dbReference type="Pfam" id="PF25893"/>
    </source>
</evidence>
<keyword evidence="2" id="KW-0175">Coiled coil</keyword>
<comment type="similarity">
    <text evidence="1">Belongs to the membrane fusion protein (MFP) (TC 8.A.1) family.</text>
</comment>
<dbReference type="Pfam" id="PF25973">
    <property type="entry name" value="BSH_CzcB"/>
    <property type="match status" value="1"/>
</dbReference>
<feature type="domain" description="YknX-like C-terminal permuted SH3-like" evidence="6">
    <location>
        <begin position="322"/>
        <end position="393"/>
    </location>
</feature>
<comment type="caution">
    <text evidence="7">The sequence shown here is derived from an EMBL/GenBank/DDBJ whole genome shotgun (WGS) entry which is preliminary data.</text>
</comment>
<dbReference type="Pfam" id="PF25989">
    <property type="entry name" value="YknX_C"/>
    <property type="match status" value="1"/>
</dbReference>
<dbReference type="PANTHER" id="PTHR30469">
    <property type="entry name" value="MULTIDRUG RESISTANCE PROTEIN MDTA"/>
    <property type="match status" value="1"/>
</dbReference>
<dbReference type="PANTHER" id="PTHR30469:SF15">
    <property type="entry name" value="HLYD FAMILY OF SECRETION PROTEINS"/>
    <property type="match status" value="1"/>
</dbReference>
<gene>
    <name evidence="7" type="ORF">GCM10022386_15720</name>
</gene>
<dbReference type="Gene3D" id="2.40.30.170">
    <property type="match status" value="1"/>
</dbReference>
<accession>A0ABP7TWN6</accession>
<evidence type="ECO:0000313" key="8">
    <source>
        <dbReference type="Proteomes" id="UP001500968"/>
    </source>
</evidence>
<dbReference type="InterPro" id="IPR058637">
    <property type="entry name" value="YknX-like_C"/>
</dbReference>
<evidence type="ECO:0000259" key="6">
    <source>
        <dbReference type="Pfam" id="PF25989"/>
    </source>
</evidence>
<feature type="domain" description="CzcB-like alpha-helical hairpin" evidence="3">
    <location>
        <begin position="145"/>
        <end position="202"/>
    </location>
</feature>
<dbReference type="InterPro" id="IPR006143">
    <property type="entry name" value="RND_pump_MFP"/>
</dbReference>
<dbReference type="Gene3D" id="2.40.420.20">
    <property type="match status" value="1"/>
</dbReference>
<dbReference type="InterPro" id="IPR058648">
    <property type="entry name" value="HH_CzcB-like"/>
</dbReference>
<dbReference type="InterPro" id="IPR058792">
    <property type="entry name" value="Beta-barrel_RND_2"/>
</dbReference>
<feature type="domain" description="CusB-like beta-barrel" evidence="4">
    <location>
        <begin position="243"/>
        <end position="313"/>
    </location>
</feature>
<evidence type="ECO:0000256" key="2">
    <source>
        <dbReference type="SAM" id="Coils"/>
    </source>
</evidence>
<dbReference type="NCBIfam" id="TIGR01730">
    <property type="entry name" value="RND_mfp"/>
    <property type="match status" value="1"/>
</dbReference>
<dbReference type="SUPFAM" id="SSF111369">
    <property type="entry name" value="HlyD-like secretion proteins"/>
    <property type="match status" value="1"/>
</dbReference>
<evidence type="ECO:0000313" key="7">
    <source>
        <dbReference type="EMBL" id="GAA4032395.1"/>
    </source>
</evidence>
<keyword evidence="8" id="KW-1185">Reference proteome</keyword>
<dbReference type="Pfam" id="PF25893">
    <property type="entry name" value="HH_CzcB"/>
    <property type="match status" value="1"/>
</dbReference>
<feature type="domain" description="CzcB-like barrel-sandwich hybrid" evidence="5">
    <location>
        <begin position="111"/>
        <end position="229"/>
    </location>
</feature>
<name>A0ABP7TWN6_9FLAO</name>
<dbReference type="Proteomes" id="UP001500968">
    <property type="component" value="Unassembled WGS sequence"/>
</dbReference>
<dbReference type="RefSeq" id="WP_324689159.1">
    <property type="nucleotide sequence ID" value="NZ_BAABCR010000015.1"/>
</dbReference>
<dbReference type="Pfam" id="PF25954">
    <property type="entry name" value="Beta-barrel_RND_2"/>
    <property type="match status" value="1"/>
</dbReference>
<evidence type="ECO:0000259" key="5">
    <source>
        <dbReference type="Pfam" id="PF25973"/>
    </source>
</evidence>
<protein>
    <submittedName>
        <fullName evidence="7">Efflux RND transporter periplasmic adaptor subunit</fullName>
    </submittedName>
</protein>
<proteinExistence type="inferred from homology"/>